<accession>F6B8B0</accession>
<dbReference type="EMBL" id="CP002736">
    <property type="protein sequence ID" value="AEF94674.1"/>
    <property type="molecule type" value="Genomic_DNA"/>
</dbReference>
<proteinExistence type="predicted"/>
<evidence type="ECO:0000313" key="3">
    <source>
        <dbReference type="EMBL" id="AEF94674.1"/>
    </source>
</evidence>
<dbReference type="GO" id="GO:0044780">
    <property type="term" value="P:bacterial-type flagellum assembly"/>
    <property type="evidence" value="ECO:0007669"/>
    <property type="project" value="InterPro"/>
</dbReference>
<dbReference type="RefSeq" id="WP_013810402.1">
    <property type="nucleotide sequence ID" value="NC_015565.1"/>
</dbReference>
<dbReference type="Pfam" id="PF05130">
    <property type="entry name" value="FlgN"/>
    <property type="match status" value="1"/>
</dbReference>
<evidence type="ECO:0000313" key="4">
    <source>
        <dbReference type="Proteomes" id="UP000009226"/>
    </source>
</evidence>
<keyword evidence="2" id="KW-0175">Coiled coil</keyword>
<dbReference type="AlphaFoldDB" id="F6B8B0"/>
<dbReference type="STRING" id="868595.Desca_1829"/>
<sequence length="162" mass="18206">MESLFFELLQVLKDLHEKLQEMLRATEQHNIALRHNDITGIKAALQQLDVISRQSKAIDSKREQIQRALEEKLQLSPGATLQETMALAPANIKKGLSDQAMALKETTEQLKNTVQLNKLLTQNAMHFNETILNMLRPAQATYCPSGQSNMAKDTPSLLNKTV</sequence>
<reference evidence="3 4" key="1">
    <citation type="submission" date="2011-05" db="EMBL/GenBank/DDBJ databases">
        <title>Complete sequence of Desulfotomaculum carboxydivorans CO-1-SRB.</title>
        <authorList>
            <consortium name="US DOE Joint Genome Institute"/>
            <person name="Lucas S."/>
            <person name="Han J."/>
            <person name="Lapidus A."/>
            <person name="Cheng J.-F."/>
            <person name="Goodwin L."/>
            <person name="Pitluck S."/>
            <person name="Peters L."/>
            <person name="Mikhailova N."/>
            <person name="Lu M."/>
            <person name="Han C."/>
            <person name="Tapia R."/>
            <person name="Land M."/>
            <person name="Hauser L."/>
            <person name="Kyrpides N."/>
            <person name="Ivanova N."/>
            <person name="Pagani I."/>
            <person name="Stams A."/>
            <person name="Plugge C."/>
            <person name="Muyzer G."/>
            <person name="Kuever J."/>
            <person name="Parshina S."/>
            <person name="Ivanova A."/>
            <person name="Nazina T."/>
            <person name="Woyke T."/>
        </authorList>
    </citation>
    <scope>NUCLEOTIDE SEQUENCE [LARGE SCALE GENOMIC DNA]</scope>
    <source>
        <strain evidence="4">DSM 14880 / VKM B-2319 / CO-1-SRB</strain>
    </source>
</reference>
<dbReference type="Proteomes" id="UP000009226">
    <property type="component" value="Chromosome"/>
</dbReference>
<organism evidence="3 4">
    <name type="scientific">Desulfotomaculum nigrificans (strain DSM 14880 / VKM B-2319 / CO-1-SRB)</name>
    <name type="common">Desulfotomaculum carboxydivorans</name>
    <dbReference type="NCBI Taxonomy" id="868595"/>
    <lineage>
        <taxon>Bacteria</taxon>
        <taxon>Bacillati</taxon>
        <taxon>Bacillota</taxon>
        <taxon>Clostridia</taxon>
        <taxon>Eubacteriales</taxon>
        <taxon>Desulfotomaculaceae</taxon>
        <taxon>Desulfotomaculum</taxon>
    </lineage>
</organism>
<dbReference type="SUPFAM" id="SSF140566">
    <property type="entry name" value="FlgN-like"/>
    <property type="match status" value="1"/>
</dbReference>
<dbReference type="Gene3D" id="1.20.58.300">
    <property type="entry name" value="FlgN-like"/>
    <property type="match status" value="1"/>
</dbReference>
<evidence type="ECO:0000256" key="1">
    <source>
        <dbReference type="ARBA" id="ARBA00022795"/>
    </source>
</evidence>
<evidence type="ECO:0000256" key="2">
    <source>
        <dbReference type="SAM" id="Coils"/>
    </source>
</evidence>
<dbReference type="HOGENOM" id="CLU_136185_0_0_9"/>
<keyword evidence="1" id="KW-1005">Bacterial flagellum biogenesis</keyword>
<name>F6B8B0_DESCC</name>
<keyword evidence="4" id="KW-1185">Reference proteome</keyword>
<dbReference type="KEGG" id="dca:Desca_1829"/>
<protein>
    <submittedName>
        <fullName evidence="3">FlgN family protein</fullName>
    </submittedName>
</protein>
<gene>
    <name evidence="3" type="ordered locus">Desca_1829</name>
</gene>
<feature type="coiled-coil region" evidence="2">
    <location>
        <begin position="9"/>
        <end position="123"/>
    </location>
</feature>
<dbReference type="InterPro" id="IPR036679">
    <property type="entry name" value="FlgN-like_sf"/>
</dbReference>
<dbReference type="InterPro" id="IPR007809">
    <property type="entry name" value="FlgN-like"/>
</dbReference>